<dbReference type="Proteomes" id="UP000814140">
    <property type="component" value="Unassembled WGS sequence"/>
</dbReference>
<evidence type="ECO:0000313" key="2">
    <source>
        <dbReference type="Proteomes" id="UP000814140"/>
    </source>
</evidence>
<gene>
    <name evidence="1" type="ORF">BV25DRAFT_1830068</name>
</gene>
<comment type="caution">
    <text evidence="1">The sequence shown here is derived from an EMBL/GenBank/DDBJ whole genome shotgun (WGS) entry which is preliminary data.</text>
</comment>
<sequence length="198" mass="22586">MLEVEDHLERPRNETFNPIIPPPPSLTSGRPKETLLIGPAISITDGTDQRAIDLQYRLASEVYRRQRRRDIEDQELTRVSSLLDNALRVDTRTLTEETDWYQLEGMLDLIGGSLRVETGQSQMEQDSKRILLTVATTLHAEGDVSPLTKERKLAELEQHLEAVYKMEVVKGTRSEMWEKYQSSDGDSDGDEEEEDEGV</sequence>
<reference evidence="1" key="2">
    <citation type="journal article" date="2022" name="New Phytol.">
        <title>Evolutionary transition to the ectomycorrhizal habit in the genomes of a hyperdiverse lineage of mushroom-forming fungi.</title>
        <authorList>
            <person name="Looney B."/>
            <person name="Miyauchi S."/>
            <person name="Morin E."/>
            <person name="Drula E."/>
            <person name="Courty P.E."/>
            <person name="Kohler A."/>
            <person name="Kuo A."/>
            <person name="LaButti K."/>
            <person name="Pangilinan J."/>
            <person name="Lipzen A."/>
            <person name="Riley R."/>
            <person name="Andreopoulos W."/>
            <person name="He G."/>
            <person name="Johnson J."/>
            <person name="Nolan M."/>
            <person name="Tritt A."/>
            <person name="Barry K.W."/>
            <person name="Grigoriev I.V."/>
            <person name="Nagy L.G."/>
            <person name="Hibbett D."/>
            <person name="Henrissat B."/>
            <person name="Matheny P.B."/>
            <person name="Labbe J."/>
            <person name="Martin F.M."/>
        </authorList>
    </citation>
    <scope>NUCLEOTIDE SEQUENCE</scope>
    <source>
        <strain evidence="1">HHB10654</strain>
    </source>
</reference>
<keyword evidence="2" id="KW-1185">Reference proteome</keyword>
<organism evidence="1 2">
    <name type="scientific">Artomyces pyxidatus</name>
    <dbReference type="NCBI Taxonomy" id="48021"/>
    <lineage>
        <taxon>Eukaryota</taxon>
        <taxon>Fungi</taxon>
        <taxon>Dikarya</taxon>
        <taxon>Basidiomycota</taxon>
        <taxon>Agaricomycotina</taxon>
        <taxon>Agaricomycetes</taxon>
        <taxon>Russulales</taxon>
        <taxon>Auriscalpiaceae</taxon>
        <taxon>Artomyces</taxon>
    </lineage>
</organism>
<accession>A0ACB8SPC4</accession>
<dbReference type="EMBL" id="MU277235">
    <property type="protein sequence ID" value="KAI0058419.1"/>
    <property type="molecule type" value="Genomic_DNA"/>
</dbReference>
<proteinExistence type="predicted"/>
<evidence type="ECO:0000313" key="1">
    <source>
        <dbReference type="EMBL" id="KAI0058419.1"/>
    </source>
</evidence>
<protein>
    <submittedName>
        <fullName evidence="1">Uncharacterized protein</fullName>
    </submittedName>
</protein>
<reference evidence="1" key="1">
    <citation type="submission" date="2021-03" db="EMBL/GenBank/DDBJ databases">
        <authorList>
            <consortium name="DOE Joint Genome Institute"/>
            <person name="Ahrendt S."/>
            <person name="Looney B.P."/>
            <person name="Miyauchi S."/>
            <person name="Morin E."/>
            <person name="Drula E."/>
            <person name="Courty P.E."/>
            <person name="Chicoki N."/>
            <person name="Fauchery L."/>
            <person name="Kohler A."/>
            <person name="Kuo A."/>
            <person name="Labutti K."/>
            <person name="Pangilinan J."/>
            <person name="Lipzen A."/>
            <person name="Riley R."/>
            <person name="Andreopoulos W."/>
            <person name="He G."/>
            <person name="Johnson J."/>
            <person name="Barry K.W."/>
            <person name="Grigoriev I.V."/>
            <person name="Nagy L."/>
            <person name="Hibbett D."/>
            <person name="Henrissat B."/>
            <person name="Matheny P.B."/>
            <person name="Labbe J."/>
            <person name="Martin F."/>
        </authorList>
    </citation>
    <scope>NUCLEOTIDE SEQUENCE</scope>
    <source>
        <strain evidence="1">HHB10654</strain>
    </source>
</reference>
<name>A0ACB8SPC4_9AGAM</name>